<reference evidence="1" key="1">
    <citation type="submission" date="2018-05" db="EMBL/GenBank/DDBJ databases">
        <authorList>
            <person name="Lanie J.A."/>
            <person name="Ng W.-L."/>
            <person name="Kazmierczak K.M."/>
            <person name="Andrzejewski T.M."/>
            <person name="Davidsen T.M."/>
            <person name="Wayne K.J."/>
            <person name="Tettelin H."/>
            <person name="Glass J.I."/>
            <person name="Rusch D."/>
            <person name="Podicherti R."/>
            <person name="Tsui H.-C.T."/>
            <person name="Winkler M.E."/>
        </authorList>
    </citation>
    <scope>NUCLEOTIDE SEQUENCE</scope>
</reference>
<evidence type="ECO:0008006" key="2">
    <source>
        <dbReference type="Google" id="ProtNLM"/>
    </source>
</evidence>
<dbReference type="AlphaFoldDB" id="A0A382SPJ7"/>
<protein>
    <recommendedName>
        <fullName evidence="2">Lipoprotein</fullName>
    </recommendedName>
</protein>
<name>A0A382SPJ7_9ZZZZ</name>
<dbReference type="PROSITE" id="PS51257">
    <property type="entry name" value="PROKAR_LIPOPROTEIN"/>
    <property type="match status" value="1"/>
</dbReference>
<organism evidence="1">
    <name type="scientific">marine metagenome</name>
    <dbReference type="NCBI Taxonomy" id="408172"/>
    <lineage>
        <taxon>unclassified sequences</taxon>
        <taxon>metagenomes</taxon>
        <taxon>ecological metagenomes</taxon>
    </lineage>
</organism>
<evidence type="ECO:0000313" key="1">
    <source>
        <dbReference type="EMBL" id="SVD11472.1"/>
    </source>
</evidence>
<accession>A0A382SPJ7</accession>
<gene>
    <name evidence="1" type="ORF">METZ01_LOCUS364326</name>
</gene>
<proteinExistence type="predicted"/>
<dbReference type="EMBL" id="UINC01130420">
    <property type="protein sequence ID" value="SVD11472.1"/>
    <property type="molecule type" value="Genomic_DNA"/>
</dbReference>
<sequence>MKTYNLFLLIVTALTISACATNNNVEMIDESSEGLLSYIDFSNIDQNSEGFDLDKFQLDKSECAIFASTADIDGNDLVNIGAATAGAAVAASTASTAAAQAAAGPIALISIPITYAFMKLSSRKKAPSLKARVLSSCLNERGYEVGIQQKE</sequence>